<feature type="transmembrane region" description="Helical" evidence="1">
    <location>
        <begin position="231"/>
        <end position="250"/>
    </location>
</feature>
<dbReference type="AlphaFoldDB" id="A0A6C0BYK2"/>
<reference evidence="2" key="1">
    <citation type="journal article" date="2020" name="Nature">
        <title>Giant virus diversity and host interactions through global metagenomics.</title>
        <authorList>
            <person name="Schulz F."/>
            <person name="Roux S."/>
            <person name="Paez-Espino D."/>
            <person name="Jungbluth S."/>
            <person name="Walsh D.A."/>
            <person name="Denef V.J."/>
            <person name="McMahon K.D."/>
            <person name="Konstantinidis K.T."/>
            <person name="Eloe-Fadrosh E.A."/>
            <person name="Kyrpides N.C."/>
            <person name="Woyke T."/>
        </authorList>
    </citation>
    <scope>NUCLEOTIDE SEQUENCE</scope>
    <source>
        <strain evidence="2">GVMAG-M-3300020169-51</strain>
    </source>
</reference>
<accession>A0A6C0BYK2</accession>
<keyword evidence="1" id="KW-0472">Membrane</keyword>
<feature type="transmembrane region" description="Helical" evidence="1">
    <location>
        <begin position="91"/>
        <end position="108"/>
    </location>
</feature>
<keyword evidence="1" id="KW-0812">Transmembrane</keyword>
<evidence type="ECO:0000256" key="1">
    <source>
        <dbReference type="SAM" id="Phobius"/>
    </source>
</evidence>
<dbReference type="EMBL" id="MN739297">
    <property type="protein sequence ID" value="QHS97475.1"/>
    <property type="molecule type" value="Genomic_DNA"/>
</dbReference>
<evidence type="ECO:0000313" key="2">
    <source>
        <dbReference type="EMBL" id="QHS97475.1"/>
    </source>
</evidence>
<feature type="transmembrane region" description="Helical" evidence="1">
    <location>
        <begin position="31"/>
        <end position="55"/>
    </location>
</feature>
<feature type="transmembrane region" description="Helical" evidence="1">
    <location>
        <begin position="170"/>
        <end position="191"/>
    </location>
</feature>
<feature type="transmembrane region" description="Helical" evidence="1">
    <location>
        <begin position="385"/>
        <end position="404"/>
    </location>
</feature>
<sequence length="505" mass="59163">MCKCCNIKCFPTNKTIFRCGCFYLTYFKVRFLVMLISFGIFFFDIASDILVLIDLDKTNSEYFNICLIIVLLPTFYNIVNSIRNWPRWLNVAKIGWIKFFLGVLWLFIKTVLQINIMQSAFGVLMEPYGRDNQVYMTYRMNECLLESAPQALFQLFIILKNAHIYSINQISIYYISIAISVFSLVSSLISYEVNMFNSSARTIFLIKNLSASNNFDGKFNIRQKILNKNTFYVALLTLYRLTEVVSRIGILTSIGIIYDGYAIIWFLIADFSIILLSNLVIIFNNFNILCSNWPPWRWQGLTWRELEWWFRQTVILQIYLSLSVEFILSQVKNLAIFNDIFINHSTFINDEEVQPQNMASYTKKRISAYHKSNKNKLITHFISRYLNNLILSILIIYNLIFNSYSKSLTIISISSICCFVLNIICLPFIIKYVYKYKKYYKVFKPINPFEYCKCCECCKTSNNNTISKSKESKLSGESKKNIKDLIETENKIIITNVKHPDDILI</sequence>
<proteinExistence type="predicted"/>
<keyword evidence="1" id="KW-1133">Transmembrane helix</keyword>
<feature type="transmembrane region" description="Helical" evidence="1">
    <location>
        <begin position="410"/>
        <end position="434"/>
    </location>
</feature>
<feature type="transmembrane region" description="Helical" evidence="1">
    <location>
        <begin position="262"/>
        <end position="288"/>
    </location>
</feature>
<protein>
    <submittedName>
        <fullName evidence="2">Uncharacterized protein</fullName>
    </submittedName>
</protein>
<name>A0A6C0BYK2_9ZZZZ</name>
<organism evidence="2">
    <name type="scientific">viral metagenome</name>
    <dbReference type="NCBI Taxonomy" id="1070528"/>
    <lineage>
        <taxon>unclassified sequences</taxon>
        <taxon>metagenomes</taxon>
        <taxon>organismal metagenomes</taxon>
    </lineage>
</organism>
<feature type="transmembrane region" description="Helical" evidence="1">
    <location>
        <begin position="62"/>
        <end position="79"/>
    </location>
</feature>